<dbReference type="GO" id="GO:0015031">
    <property type="term" value="P:protein transport"/>
    <property type="evidence" value="ECO:0007669"/>
    <property type="project" value="TreeGrafter"/>
</dbReference>
<evidence type="ECO:0000313" key="3">
    <source>
        <dbReference type="Proteomes" id="UP000193560"/>
    </source>
</evidence>
<comment type="caution">
    <text evidence="2">The sequence shown here is derived from an EMBL/GenBank/DDBJ whole genome shotgun (WGS) entry which is preliminary data.</text>
</comment>
<reference evidence="2 3" key="1">
    <citation type="submission" date="2016-07" db="EMBL/GenBank/DDBJ databases">
        <title>Pervasive Adenine N6-methylation of Active Genes in Fungi.</title>
        <authorList>
            <consortium name="DOE Joint Genome Institute"/>
            <person name="Mondo S.J."/>
            <person name="Dannebaum R.O."/>
            <person name="Kuo R.C."/>
            <person name="Labutti K."/>
            <person name="Haridas S."/>
            <person name="Kuo A."/>
            <person name="Salamov A."/>
            <person name="Ahrendt S.R."/>
            <person name="Lipzen A."/>
            <person name="Sullivan W."/>
            <person name="Andreopoulos W.B."/>
            <person name="Clum A."/>
            <person name="Lindquist E."/>
            <person name="Daum C."/>
            <person name="Ramamoorthy G.K."/>
            <person name="Gryganskyi A."/>
            <person name="Culley D."/>
            <person name="Magnuson J.K."/>
            <person name="James T.Y."/>
            <person name="O'Malley M.A."/>
            <person name="Stajich J.E."/>
            <person name="Spatafora J.W."/>
            <person name="Visel A."/>
            <person name="Grigoriev I.V."/>
        </authorList>
    </citation>
    <scope>NUCLEOTIDE SEQUENCE [LARGE SCALE GENOMIC DNA]</scope>
    <source>
        <strain evidence="2 3">NRRL 1336</strain>
    </source>
</reference>
<sequence>MSSTRYELERQLSIHDYRDAPPLSTPPPIAPLRYATIGSGQYRRPPQRFYIKADSEHQNPHGQLSCHPGSIFHGKVVVELADPLMCLHLKLIFKGEEKIATHTKSQHRLVDGRLFAVRTLLWGLHQDENSGDTLPILEPGHHEFPYMIEMPMVNYPPSFHHPYVSCCYTLFASIERLHGERPFQTQHLTVDFKPIISMTPPILNLNHRPSSSNASSAAAGVPSPSIRQKIPLPQLPSYDIQVVLSHYSFTLPQATHIPIRWLMTETSSHNLKMKSSATPPTLLLQAKLQRSIKVTHTTIYQEDYTTISRAERSWQPCRRQQQQQQQQPEVAVDMRLPLVFAGEDYGGSSSSSSSSSSMSKAAKQITMALHPTMEYSKKFRIQYRVILSVKMRQGSKLSGTGHKKKKQTVILPIHIATLCQGTKPPAALVPFTHQEVLDDDTMHTKPKFLPPPPCHLNDLPPYDPKDKPPAYLLA</sequence>
<dbReference type="OrthoDB" id="2333384at2759"/>
<dbReference type="EMBL" id="MCGE01000001">
    <property type="protein sequence ID" value="ORZ25230.1"/>
    <property type="molecule type" value="Genomic_DNA"/>
</dbReference>
<dbReference type="Proteomes" id="UP000193560">
    <property type="component" value="Unassembled WGS sequence"/>
</dbReference>
<accession>A0A1X2J095</accession>
<dbReference type="AlphaFoldDB" id="A0A1X2J095"/>
<evidence type="ECO:0000313" key="2">
    <source>
        <dbReference type="EMBL" id="ORZ25230.1"/>
    </source>
</evidence>
<evidence type="ECO:0000256" key="1">
    <source>
        <dbReference type="SAM" id="MobiDB-lite"/>
    </source>
</evidence>
<dbReference type="InterPro" id="IPR014752">
    <property type="entry name" value="Arrestin-like_C"/>
</dbReference>
<dbReference type="PANTHER" id="PTHR11188:SF17">
    <property type="entry name" value="FI21816P1"/>
    <property type="match status" value="1"/>
</dbReference>
<protein>
    <recommendedName>
        <fullName evidence="4">Arrestin-like N-terminal domain-containing protein</fullName>
    </recommendedName>
</protein>
<name>A0A1X2J095_9FUNG</name>
<gene>
    <name evidence="2" type="ORF">BCR42DRAFT_399671</name>
</gene>
<organism evidence="2 3">
    <name type="scientific">Absidia repens</name>
    <dbReference type="NCBI Taxonomy" id="90262"/>
    <lineage>
        <taxon>Eukaryota</taxon>
        <taxon>Fungi</taxon>
        <taxon>Fungi incertae sedis</taxon>
        <taxon>Mucoromycota</taxon>
        <taxon>Mucoromycotina</taxon>
        <taxon>Mucoromycetes</taxon>
        <taxon>Mucorales</taxon>
        <taxon>Cunninghamellaceae</taxon>
        <taxon>Absidia</taxon>
    </lineage>
</organism>
<proteinExistence type="predicted"/>
<feature type="region of interest" description="Disordered" evidence="1">
    <location>
        <begin position="442"/>
        <end position="474"/>
    </location>
</feature>
<evidence type="ECO:0008006" key="4">
    <source>
        <dbReference type="Google" id="ProtNLM"/>
    </source>
</evidence>
<dbReference type="PANTHER" id="PTHR11188">
    <property type="entry name" value="ARRESTIN DOMAIN CONTAINING PROTEIN"/>
    <property type="match status" value="1"/>
</dbReference>
<keyword evidence="3" id="KW-1185">Reference proteome</keyword>
<dbReference type="InterPro" id="IPR050357">
    <property type="entry name" value="Arrestin_domain-protein"/>
</dbReference>
<dbReference type="Gene3D" id="2.60.40.640">
    <property type="match status" value="1"/>
</dbReference>
<dbReference type="STRING" id="90262.A0A1X2J095"/>
<dbReference type="GO" id="GO:0005737">
    <property type="term" value="C:cytoplasm"/>
    <property type="evidence" value="ECO:0007669"/>
    <property type="project" value="TreeGrafter"/>
</dbReference>